<protein>
    <recommendedName>
        <fullName evidence="4">DUF2516 family protein</fullName>
    </recommendedName>
</protein>
<feature type="transmembrane region" description="Helical" evidence="1">
    <location>
        <begin position="6"/>
        <end position="30"/>
    </location>
</feature>
<gene>
    <name evidence="2" type="ORF">BJ998_004237</name>
</gene>
<dbReference type="InterPro" id="IPR019662">
    <property type="entry name" value="DUF2516"/>
</dbReference>
<comment type="caution">
    <text evidence="2">The sequence shown here is derived from an EMBL/GenBank/DDBJ whole genome shotgun (WGS) entry which is preliminary data.</text>
</comment>
<dbReference type="AlphaFoldDB" id="A0A7W9KI61"/>
<evidence type="ECO:0008006" key="4">
    <source>
        <dbReference type="Google" id="ProtNLM"/>
    </source>
</evidence>
<evidence type="ECO:0000313" key="2">
    <source>
        <dbReference type="EMBL" id="MBB5893041.1"/>
    </source>
</evidence>
<sequence length="98" mass="10985">MTYGLDYWILFAIWCAGMPVGAFAFLHALVQRADAYTAADRMTKLAWSLITGGGLAALYLFRPQGSTFILWMAALVAVLVYIVDVRPKLNEVQRGNRW</sequence>
<evidence type="ECO:0000313" key="3">
    <source>
        <dbReference type="Proteomes" id="UP000585638"/>
    </source>
</evidence>
<feature type="transmembrane region" description="Helical" evidence="1">
    <location>
        <begin position="42"/>
        <end position="62"/>
    </location>
</feature>
<keyword evidence="3" id="KW-1185">Reference proteome</keyword>
<proteinExistence type="predicted"/>
<dbReference type="Proteomes" id="UP000585638">
    <property type="component" value="Unassembled WGS sequence"/>
</dbReference>
<name>A0A7W9KI61_9PSEU</name>
<dbReference type="RefSeq" id="WP_312890256.1">
    <property type="nucleotide sequence ID" value="NZ_BAAAWY010000001.1"/>
</dbReference>
<dbReference type="Pfam" id="PF10724">
    <property type="entry name" value="DUF2516"/>
    <property type="match status" value="1"/>
</dbReference>
<reference evidence="2 3" key="1">
    <citation type="submission" date="2020-08" db="EMBL/GenBank/DDBJ databases">
        <title>Sequencing the genomes of 1000 actinobacteria strains.</title>
        <authorList>
            <person name="Klenk H.-P."/>
        </authorList>
    </citation>
    <scope>NUCLEOTIDE SEQUENCE [LARGE SCALE GENOMIC DNA]</scope>
    <source>
        <strain evidence="2 3">DSM 43851</strain>
    </source>
</reference>
<keyword evidence="1" id="KW-0812">Transmembrane</keyword>
<organism evidence="2 3">
    <name type="scientific">Kutzneria kofuensis</name>
    <dbReference type="NCBI Taxonomy" id="103725"/>
    <lineage>
        <taxon>Bacteria</taxon>
        <taxon>Bacillati</taxon>
        <taxon>Actinomycetota</taxon>
        <taxon>Actinomycetes</taxon>
        <taxon>Pseudonocardiales</taxon>
        <taxon>Pseudonocardiaceae</taxon>
        <taxon>Kutzneria</taxon>
    </lineage>
</organism>
<accession>A0A7W9KI61</accession>
<keyword evidence="1" id="KW-0472">Membrane</keyword>
<evidence type="ECO:0000256" key="1">
    <source>
        <dbReference type="SAM" id="Phobius"/>
    </source>
</evidence>
<dbReference type="EMBL" id="JACHIR010000001">
    <property type="protein sequence ID" value="MBB5893041.1"/>
    <property type="molecule type" value="Genomic_DNA"/>
</dbReference>
<keyword evidence="1" id="KW-1133">Transmembrane helix</keyword>
<feature type="transmembrane region" description="Helical" evidence="1">
    <location>
        <begin position="68"/>
        <end position="85"/>
    </location>
</feature>